<evidence type="ECO:0000313" key="2">
    <source>
        <dbReference type="EMBL" id="TQS40961.1"/>
    </source>
</evidence>
<comment type="similarity">
    <text evidence="1">Belongs to the fructosamine kinase family.</text>
</comment>
<gene>
    <name evidence="2" type="ORF">FL583_31760</name>
</gene>
<organism evidence="2 3">
    <name type="scientific">Cryptosporangium phraense</name>
    <dbReference type="NCBI Taxonomy" id="2593070"/>
    <lineage>
        <taxon>Bacteria</taxon>
        <taxon>Bacillati</taxon>
        <taxon>Actinomycetota</taxon>
        <taxon>Actinomycetes</taxon>
        <taxon>Cryptosporangiales</taxon>
        <taxon>Cryptosporangiaceae</taxon>
        <taxon>Cryptosporangium</taxon>
    </lineage>
</organism>
<sequence>MDLEYLRTHPETIPRLVEHQRIRITPLGGAKGGRIERWTLDDGTDLFAKVAAEPDDGLPAEGRSLRWLAEPGVAAVPDVLTAIPEMLVTRWVERGPATADGAEQFGRQLAALHTTGPALFGADADGVLATLPLPNTPEPDWPTFYVKHRCLPFLRLARDTGALSAADTATIEAAIGRIPENAGPPEPPARLHGDLWSGNLLPGRVDGVEAWWLIDAAAYAGHRETDLAMLQLFGAPHLDRILGAYQEATPLAPGWRDRVGMHQLHPLLVHCVLFGAGYAAQTVAAARTITR</sequence>
<reference evidence="2 3" key="1">
    <citation type="submission" date="2019-07" db="EMBL/GenBank/DDBJ databases">
        <title>Cryptosporangium phraense sp. nov., isolated from plant litter.</title>
        <authorList>
            <person name="Suriyachadkun C."/>
        </authorList>
    </citation>
    <scope>NUCLEOTIDE SEQUENCE [LARGE SCALE GENOMIC DNA]</scope>
    <source>
        <strain evidence="2 3">A-T 5661</strain>
    </source>
</reference>
<dbReference type="Gene3D" id="1.20.1270.240">
    <property type="match status" value="1"/>
</dbReference>
<dbReference type="InterPro" id="IPR011009">
    <property type="entry name" value="Kinase-like_dom_sf"/>
</dbReference>
<dbReference type="GO" id="GO:0016301">
    <property type="term" value="F:kinase activity"/>
    <property type="evidence" value="ECO:0007669"/>
    <property type="project" value="UniProtKB-UniRule"/>
</dbReference>
<dbReference type="Gene3D" id="3.30.200.20">
    <property type="entry name" value="Phosphorylase Kinase, domain 1"/>
    <property type="match status" value="1"/>
</dbReference>
<dbReference type="RefSeq" id="WP_142708566.1">
    <property type="nucleotide sequence ID" value="NZ_VIRS01000031.1"/>
</dbReference>
<dbReference type="OrthoDB" id="5291879at2"/>
<dbReference type="AlphaFoldDB" id="A0A545AI15"/>
<accession>A0A545AI15</accession>
<keyword evidence="3" id="KW-1185">Reference proteome</keyword>
<keyword evidence="1" id="KW-0418">Kinase</keyword>
<proteinExistence type="inferred from homology"/>
<dbReference type="Proteomes" id="UP000317982">
    <property type="component" value="Unassembled WGS sequence"/>
</dbReference>
<keyword evidence="1 2" id="KW-0808">Transferase</keyword>
<protein>
    <submittedName>
        <fullName evidence="2">Phosphotransferase</fullName>
    </submittedName>
</protein>
<dbReference type="Pfam" id="PF03881">
    <property type="entry name" value="Fructosamin_kin"/>
    <property type="match status" value="1"/>
</dbReference>
<dbReference type="Gene3D" id="1.10.510.10">
    <property type="entry name" value="Transferase(Phosphotransferase) domain 1"/>
    <property type="match status" value="1"/>
</dbReference>
<dbReference type="InterPro" id="IPR016477">
    <property type="entry name" value="Fructo-/Ketosamine-3-kinase"/>
</dbReference>
<name>A0A545AI15_9ACTN</name>
<dbReference type="InParanoid" id="A0A545AI15"/>
<dbReference type="PANTHER" id="PTHR12149">
    <property type="entry name" value="FRUCTOSAMINE 3 KINASE-RELATED PROTEIN"/>
    <property type="match status" value="1"/>
</dbReference>
<evidence type="ECO:0000313" key="3">
    <source>
        <dbReference type="Proteomes" id="UP000317982"/>
    </source>
</evidence>
<comment type="caution">
    <text evidence="2">The sequence shown here is derived from an EMBL/GenBank/DDBJ whole genome shotgun (WGS) entry which is preliminary data.</text>
</comment>
<dbReference type="PIRSF" id="PIRSF006221">
    <property type="entry name" value="Ketosamine-3-kinase"/>
    <property type="match status" value="1"/>
</dbReference>
<dbReference type="EMBL" id="VIRS01000031">
    <property type="protein sequence ID" value="TQS40961.1"/>
    <property type="molecule type" value="Genomic_DNA"/>
</dbReference>
<dbReference type="PANTHER" id="PTHR12149:SF8">
    <property type="entry name" value="PROTEIN-RIBULOSAMINE 3-KINASE"/>
    <property type="match status" value="1"/>
</dbReference>
<dbReference type="SUPFAM" id="SSF56112">
    <property type="entry name" value="Protein kinase-like (PK-like)"/>
    <property type="match status" value="1"/>
</dbReference>
<evidence type="ECO:0000256" key="1">
    <source>
        <dbReference type="PIRNR" id="PIRNR006221"/>
    </source>
</evidence>